<evidence type="ECO:0000313" key="14">
    <source>
        <dbReference type="Proteomes" id="UP000477722"/>
    </source>
</evidence>
<evidence type="ECO:0000256" key="2">
    <source>
        <dbReference type="ARBA" id="ARBA00022448"/>
    </source>
</evidence>
<feature type="transmembrane region" description="Helical" evidence="12">
    <location>
        <begin position="244"/>
        <end position="267"/>
    </location>
</feature>
<keyword evidence="7 12" id="KW-1133">Transmembrane helix</keyword>
<evidence type="ECO:0000256" key="7">
    <source>
        <dbReference type="ARBA" id="ARBA00022989"/>
    </source>
</evidence>
<accession>A0A6G4WZZ9</accession>
<dbReference type="GO" id="GO:0005886">
    <property type="term" value="C:plasma membrane"/>
    <property type="evidence" value="ECO:0007669"/>
    <property type="project" value="UniProtKB-SubCell"/>
</dbReference>
<dbReference type="AlphaFoldDB" id="A0A6G4WZZ9"/>
<evidence type="ECO:0000256" key="9">
    <source>
        <dbReference type="ARBA" id="ARBA00035611"/>
    </source>
</evidence>
<dbReference type="CDD" id="cd06579">
    <property type="entry name" value="TM_PBP1_transp_AraH_like"/>
    <property type="match status" value="1"/>
</dbReference>
<feature type="transmembrane region" description="Helical" evidence="12">
    <location>
        <begin position="287"/>
        <end position="304"/>
    </location>
</feature>
<dbReference type="GO" id="GO:0022857">
    <property type="term" value="F:transmembrane transporter activity"/>
    <property type="evidence" value="ECO:0007669"/>
    <property type="project" value="InterPro"/>
</dbReference>
<keyword evidence="14" id="KW-1185">Reference proteome</keyword>
<comment type="subcellular location">
    <subcellularLocation>
        <location evidence="1">Cell membrane</location>
        <topology evidence="1">Multi-pass membrane protein</topology>
    </subcellularLocation>
</comment>
<name>A0A6G4WZZ9_9ACTN</name>
<evidence type="ECO:0000256" key="8">
    <source>
        <dbReference type="ARBA" id="ARBA00023136"/>
    </source>
</evidence>
<dbReference type="RefSeq" id="WP_165300519.1">
    <property type="nucleotide sequence ID" value="NZ_JAAKZZ010000240.1"/>
</dbReference>
<proteinExistence type="predicted"/>
<keyword evidence="2" id="KW-0813">Transport</keyword>
<gene>
    <name evidence="13" type="ORF">G5C65_21405</name>
</gene>
<feature type="transmembrane region" description="Helical" evidence="12">
    <location>
        <begin position="333"/>
        <end position="352"/>
    </location>
</feature>
<evidence type="ECO:0000256" key="4">
    <source>
        <dbReference type="ARBA" id="ARBA00022519"/>
    </source>
</evidence>
<evidence type="ECO:0000256" key="12">
    <source>
        <dbReference type="SAM" id="Phobius"/>
    </source>
</evidence>
<feature type="region of interest" description="Disordered" evidence="11">
    <location>
        <begin position="1"/>
        <end position="26"/>
    </location>
</feature>
<evidence type="ECO:0000256" key="6">
    <source>
        <dbReference type="ARBA" id="ARBA00022692"/>
    </source>
</evidence>
<feature type="transmembrane region" description="Helical" evidence="12">
    <location>
        <begin position="150"/>
        <end position="171"/>
    </location>
</feature>
<evidence type="ECO:0000256" key="10">
    <source>
        <dbReference type="ARBA" id="ARBA00035686"/>
    </source>
</evidence>
<dbReference type="Proteomes" id="UP000477722">
    <property type="component" value="Unassembled WGS sequence"/>
</dbReference>
<evidence type="ECO:0000256" key="5">
    <source>
        <dbReference type="ARBA" id="ARBA00022597"/>
    </source>
</evidence>
<protein>
    <recommendedName>
        <fullName evidence="10">Xylose transport system permease protein XylH</fullName>
    </recommendedName>
</protein>
<feature type="compositionally biased region" description="Low complexity" evidence="11">
    <location>
        <begin position="1"/>
        <end position="14"/>
    </location>
</feature>
<comment type="function">
    <text evidence="9">Part of the binding-protein-dependent transport system for D-xylose. Probably responsible for the translocation of the substrate across the membrane.</text>
</comment>
<dbReference type="PANTHER" id="PTHR32196">
    <property type="entry name" value="ABC TRANSPORTER PERMEASE PROTEIN YPHD-RELATED-RELATED"/>
    <property type="match status" value="1"/>
</dbReference>
<dbReference type="PANTHER" id="PTHR32196:SF32">
    <property type="entry name" value="XYLOSE TRANSPORT SYSTEM PERMEASE PROTEIN XYLH"/>
    <property type="match status" value="1"/>
</dbReference>
<evidence type="ECO:0000256" key="1">
    <source>
        <dbReference type="ARBA" id="ARBA00004651"/>
    </source>
</evidence>
<keyword evidence="6 12" id="KW-0812">Transmembrane</keyword>
<feature type="transmembrane region" description="Helical" evidence="12">
    <location>
        <begin position="120"/>
        <end position="143"/>
    </location>
</feature>
<dbReference type="EMBL" id="JAAKZZ010000240">
    <property type="protein sequence ID" value="NGO70866.1"/>
    <property type="molecule type" value="Genomic_DNA"/>
</dbReference>
<dbReference type="Pfam" id="PF02653">
    <property type="entry name" value="BPD_transp_2"/>
    <property type="match status" value="1"/>
</dbReference>
<reference evidence="13 14" key="1">
    <citation type="submission" date="2020-02" db="EMBL/GenBank/DDBJ databases">
        <title>Whole-genome analyses of novel actinobacteria.</title>
        <authorList>
            <person name="Sahin N."/>
            <person name="Tatar D."/>
        </authorList>
    </citation>
    <scope>NUCLEOTIDE SEQUENCE [LARGE SCALE GENOMIC DNA]</scope>
    <source>
        <strain evidence="13 14">SB3404</strain>
    </source>
</reference>
<feature type="transmembrane region" description="Helical" evidence="12">
    <location>
        <begin position="36"/>
        <end position="59"/>
    </location>
</feature>
<dbReference type="InterPro" id="IPR001851">
    <property type="entry name" value="ABC_transp_permease"/>
</dbReference>
<evidence type="ECO:0000256" key="11">
    <source>
        <dbReference type="SAM" id="MobiDB-lite"/>
    </source>
</evidence>
<keyword evidence="5" id="KW-0762">Sugar transport</keyword>
<evidence type="ECO:0000313" key="13">
    <source>
        <dbReference type="EMBL" id="NGO70866.1"/>
    </source>
</evidence>
<keyword evidence="4" id="KW-0997">Cell inner membrane</keyword>
<keyword evidence="3" id="KW-1003">Cell membrane</keyword>
<evidence type="ECO:0000256" key="3">
    <source>
        <dbReference type="ARBA" id="ARBA00022475"/>
    </source>
</evidence>
<organism evidence="13 14">
    <name type="scientific">Streptomyces boncukensis</name>
    <dbReference type="NCBI Taxonomy" id="2711219"/>
    <lineage>
        <taxon>Bacteria</taxon>
        <taxon>Bacillati</taxon>
        <taxon>Actinomycetota</taxon>
        <taxon>Actinomycetes</taxon>
        <taxon>Kitasatosporales</taxon>
        <taxon>Streptomycetaceae</taxon>
        <taxon>Streptomyces</taxon>
    </lineage>
</organism>
<feature type="transmembrane region" description="Helical" evidence="12">
    <location>
        <begin position="96"/>
        <end position="114"/>
    </location>
</feature>
<feature type="transmembrane region" description="Helical" evidence="12">
    <location>
        <begin position="204"/>
        <end position="223"/>
    </location>
</feature>
<comment type="caution">
    <text evidence="13">The sequence shown here is derived from an EMBL/GenBank/DDBJ whole genome shotgun (WGS) entry which is preliminary data.</text>
</comment>
<sequence length="359" mass="37663">MAMAQTTAPATGDAPPAPPAPEKDGRTSERSLVLRLLARPEVGVLLGAAAVFVFFFATAPAVRQADSMATILYQSSTIGIMALPVALLMIGGEFDLSAGVAVVGSALAASMLSYQLTQNVWVGVVFALAVSLAIGAFNGFMVVRTGLPSFLVTLGTFLILQGVNLAVTKLITGNVATDNISDMDGFDQAKSVFASSFDLGGVEVKITVVWWLAFAALATWVLLRTKFGNWTFAVGGSKESARAVGVPVDFTKIALFMAVGFGAWFVGMHQLFSFNTVQSGEGVGQELIYIAAAVIGGCLLTGGYGSAVGPVFGAFMFGMVQQGIVYAGWNPDWFKAFLGVMLLGATLVNLWVRRTATRR</sequence>
<keyword evidence="8 12" id="KW-0472">Membrane</keyword>